<dbReference type="Pfam" id="PF01047">
    <property type="entry name" value="MarR"/>
    <property type="match status" value="1"/>
</dbReference>
<dbReference type="Gene3D" id="1.10.10.10">
    <property type="entry name" value="Winged helix-like DNA-binding domain superfamily/Winged helix DNA-binding domain"/>
    <property type="match status" value="1"/>
</dbReference>
<dbReference type="EMBL" id="BAAAMY010000004">
    <property type="protein sequence ID" value="GAA1917436.1"/>
    <property type="molecule type" value="Genomic_DNA"/>
</dbReference>
<evidence type="ECO:0000313" key="5">
    <source>
        <dbReference type="EMBL" id="GAA1917436.1"/>
    </source>
</evidence>
<feature type="domain" description="HTH marR-type" evidence="4">
    <location>
        <begin position="13"/>
        <end position="149"/>
    </location>
</feature>
<sequence>MTTGAHDDPETLGRDGLGLLLQVTTLLSADMARGLPARGLTQARASLLWILGEQGPQTQRALADELGVSARNVTGLVDALVETGFVTREAHPADGRAVLVTPTARGTSELAAMAAEYDGLAARLFGGMSPTRLAGLVEGLADVVGELHEALDVDMPFPPEPPRGDA</sequence>
<keyword evidence="6" id="KW-1185">Reference proteome</keyword>
<dbReference type="PANTHER" id="PTHR33164:SF43">
    <property type="entry name" value="HTH-TYPE TRANSCRIPTIONAL REPRESSOR YETL"/>
    <property type="match status" value="1"/>
</dbReference>
<reference evidence="6" key="1">
    <citation type="journal article" date="2019" name="Int. J. Syst. Evol. Microbiol.">
        <title>The Global Catalogue of Microorganisms (GCM) 10K type strain sequencing project: providing services to taxonomists for standard genome sequencing and annotation.</title>
        <authorList>
            <consortium name="The Broad Institute Genomics Platform"/>
            <consortium name="The Broad Institute Genome Sequencing Center for Infectious Disease"/>
            <person name="Wu L."/>
            <person name="Ma J."/>
        </authorList>
    </citation>
    <scope>NUCLEOTIDE SEQUENCE [LARGE SCALE GENOMIC DNA]</scope>
    <source>
        <strain evidence="6">JCM 14046</strain>
    </source>
</reference>
<proteinExistence type="predicted"/>
<dbReference type="SUPFAM" id="SSF46785">
    <property type="entry name" value="Winged helix' DNA-binding domain"/>
    <property type="match status" value="1"/>
</dbReference>
<organism evidence="5 6">
    <name type="scientific">Nocardioides lentus</name>
    <dbReference type="NCBI Taxonomy" id="338077"/>
    <lineage>
        <taxon>Bacteria</taxon>
        <taxon>Bacillati</taxon>
        <taxon>Actinomycetota</taxon>
        <taxon>Actinomycetes</taxon>
        <taxon>Propionibacteriales</taxon>
        <taxon>Nocardioidaceae</taxon>
        <taxon>Nocardioides</taxon>
    </lineage>
</organism>
<dbReference type="InterPro" id="IPR039422">
    <property type="entry name" value="MarR/SlyA-like"/>
</dbReference>
<evidence type="ECO:0000256" key="2">
    <source>
        <dbReference type="ARBA" id="ARBA00023125"/>
    </source>
</evidence>
<dbReference type="PROSITE" id="PS50995">
    <property type="entry name" value="HTH_MARR_2"/>
    <property type="match status" value="1"/>
</dbReference>
<comment type="caution">
    <text evidence="5">The sequence shown here is derived from an EMBL/GenBank/DDBJ whole genome shotgun (WGS) entry which is preliminary data.</text>
</comment>
<dbReference type="Proteomes" id="UP001501612">
    <property type="component" value="Unassembled WGS sequence"/>
</dbReference>
<name>A0ABP5AMC9_9ACTN</name>
<dbReference type="InterPro" id="IPR000835">
    <property type="entry name" value="HTH_MarR-typ"/>
</dbReference>
<accession>A0ABP5AMC9</accession>
<dbReference type="InterPro" id="IPR036388">
    <property type="entry name" value="WH-like_DNA-bd_sf"/>
</dbReference>
<dbReference type="SMART" id="SM00347">
    <property type="entry name" value="HTH_MARR"/>
    <property type="match status" value="1"/>
</dbReference>
<dbReference type="RefSeq" id="WP_344006416.1">
    <property type="nucleotide sequence ID" value="NZ_BAAAMY010000004.1"/>
</dbReference>
<protein>
    <recommendedName>
        <fullName evidence="4">HTH marR-type domain-containing protein</fullName>
    </recommendedName>
</protein>
<keyword evidence="1" id="KW-0805">Transcription regulation</keyword>
<keyword evidence="3" id="KW-0804">Transcription</keyword>
<dbReference type="PANTHER" id="PTHR33164">
    <property type="entry name" value="TRANSCRIPTIONAL REGULATOR, MARR FAMILY"/>
    <property type="match status" value="1"/>
</dbReference>
<evidence type="ECO:0000256" key="3">
    <source>
        <dbReference type="ARBA" id="ARBA00023163"/>
    </source>
</evidence>
<evidence type="ECO:0000313" key="6">
    <source>
        <dbReference type="Proteomes" id="UP001501612"/>
    </source>
</evidence>
<evidence type="ECO:0000256" key="1">
    <source>
        <dbReference type="ARBA" id="ARBA00023015"/>
    </source>
</evidence>
<dbReference type="InterPro" id="IPR036390">
    <property type="entry name" value="WH_DNA-bd_sf"/>
</dbReference>
<dbReference type="InterPro" id="IPR023187">
    <property type="entry name" value="Tscrpt_reg_MarR-type_CS"/>
</dbReference>
<gene>
    <name evidence="5" type="ORF">GCM10009737_18620</name>
</gene>
<evidence type="ECO:0000259" key="4">
    <source>
        <dbReference type="PROSITE" id="PS50995"/>
    </source>
</evidence>
<dbReference type="PROSITE" id="PS01117">
    <property type="entry name" value="HTH_MARR_1"/>
    <property type="match status" value="1"/>
</dbReference>
<keyword evidence="2" id="KW-0238">DNA-binding</keyword>